<organism evidence="1 2">
    <name type="scientific">Caerostris darwini</name>
    <dbReference type="NCBI Taxonomy" id="1538125"/>
    <lineage>
        <taxon>Eukaryota</taxon>
        <taxon>Metazoa</taxon>
        <taxon>Ecdysozoa</taxon>
        <taxon>Arthropoda</taxon>
        <taxon>Chelicerata</taxon>
        <taxon>Arachnida</taxon>
        <taxon>Araneae</taxon>
        <taxon>Araneomorphae</taxon>
        <taxon>Entelegynae</taxon>
        <taxon>Araneoidea</taxon>
        <taxon>Araneidae</taxon>
        <taxon>Caerostris</taxon>
    </lineage>
</organism>
<comment type="caution">
    <text evidence="1">The sequence shown here is derived from an EMBL/GenBank/DDBJ whole genome shotgun (WGS) entry which is preliminary data.</text>
</comment>
<dbReference type="Proteomes" id="UP001054837">
    <property type="component" value="Unassembled WGS sequence"/>
</dbReference>
<evidence type="ECO:0000313" key="1">
    <source>
        <dbReference type="EMBL" id="GIY20337.1"/>
    </source>
</evidence>
<name>A0AAV4RJP6_9ARAC</name>
<proteinExistence type="predicted"/>
<dbReference type="EMBL" id="BPLQ01006153">
    <property type="protein sequence ID" value="GIY20337.1"/>
    <property type="molecule type" value="Genomic_DNA"/>
</dbReference>
<protein>
    <submittedName>
        <fullName evidence="1">Uncharacterized protein</fullName>
    </submittedName>
</protein>
<sequence>MHGYLIRASTIAKELGYGRPESRVAARVALAVGELCGGGSTSPSRALSRGSGRSLRLEVAFISVLPQTIPRSSTPFETMQYGTR</sequence>
<accession>A0AAV4RJP6</accession>
<evidence type="ECO:0000313" key="2">
    <source>
        <dbReference type="Proteomes" id="UP001054837"/>
    </source>
</evidence>
<reference evidence="1 2" key="1">
    <citation type="submission" date="2021-06" db="EMBL/GenBank/DDBJ databases">
        <title>Caerostris darwini draft genome.</title>
        <authorList>
            <person name="Kono N."/>
            <person name="Arakawa K."/>
        </authorList>
    </citation>
    <scope>NUCLEOTIDE SEQUENCE [LARGE SCALE GENOMIC DNA]</scope>
</reference>
<dbReference type="AlphaFoldDB" id="A0AAV4RJP6"/>
<gene>
    <name evidence="1" type="ORF">CDAR_394171</name>
</gene>
<keyword evidence="2" id="KW-1185">Reference proteome</keyword>